<dbReference type="Proteomes" id="UP000322521">
    <property type="component" value="Unassembled WGS sequence"/>
</dbReference>
<dbReference type="Gene3D" id="2.60.300.12">
    <property type="entry name" value="HesB-like domain"/>
    <property type="match status" value="1"/>
</dbReference>
<dbReference type="PANTHER" id="PTHR10072:SF47">
    <property type="entry name" value="PROTEIN SUFA"/>
    <property type="match status" value="1"/>
</dbReference>
<dbReference type="AlphaFoldDB" id="A0A5M9NZL1"/>
<protein>
    <submittedName>
        <fullName evidence="3">Iron-sulfur cluster assembly accessory protein</fullName>
    </submittedName>
</protein>
<gene>
    <name evidence="3" type="ORF">F4W18_11190</name>
</gene>
<dbReference type="PANTHER" id="PTHR10072">
    <property type="entry name" value="IRON-SULFUR CLUSTER ASSEMBLY PROTEIN"/>
    <property type="match status" value="1"/>
</dbReference>
<keyword evidence="4" id="KW-1185">Reference proteome</keyword>
<name>A0A5M9NZL1_9VIBR</name>
<dbReference type="InterPro" id="IPR017870">
    <property type="entry name" value="FeS_cluster_insertion_CS"/>
</dbReference>
<evidence type="ECO:0000313" key="3">
    <source>
        <dbReference type="EMBL" id="KAA8677275.1"/>
    </source>
</evidence>
<feature type="domain" description="Core" evidence="2">
    <location>
        <begin position="21"/>
        <end position="118"/>
    </location>
</feature>
<dbReference type="SUPFAM" id="SSF89360">
    <property type="entry name" value="HesB-like domain"/>
    <property type="match status" value="1"/>
</dbReference>
<dbReference type="InterPro" id="IPR050322">
    <property type="entry name" value="Fe-S_cluster_asmbl/transfer"/>
</dbReference>
<dbReference type="InterPro" id="IPR016092">
    <property type="entry name" value="ATAP"/>
</dbReference>
<dbReference type="OrthoDB" id="9801228at2"/>
<dbReference type="PROSITE" id="PS01152">
    <property type="entry name" value="HESB"/>
    <property type="match status" value="1"/>
</dbReference>
<sequence length="122" mass="13208">MSIPSSGSNEISIHDMQWQGVTLSATAAQRIVQLSGGKQHFHLTVKPSGCTGFAYVVTLIDAPSNNDIKYESHDIVFFVALKALPMVDGTEIDFVRQGLNSNFVYNNPKVKNLCGCGESFGV</sequence>
<comment type="caution">
    <text evidence="3">The sequence shown here is derived from an EMBL/GenBank/DDBJ whole genome shotgun (WGS) entry which is preliminary data.</text>
</comment>
<dbReference type="GO" id="GO:0051537">
    <property type="term" value="F:2 iron, 2 sulfur cluster binding"/>
    <property type="evidence" value="ECO:0007669"/>
    <property type="project" value="TreeGrafter"/>
</dbReference>
<dbReference type="GO" id="GO:0005829">
    <property type="term" value="C:cytosol"/>
    <property type="evidence" value="ECO:0007669"/>
    <property type="project" value="TreeGrafter"/>
</dbReference>
<comment type="similarity">
    <text evidence="1">Belongs to the HesB/IscA family.</text>
</comment>
<evidence type="ECO:0000259" key="2">
    <source>
        <dbReference type="Pfam" id="PF01521"/>
    </source>
</evidence>
<dbReference type="EMBL" id="VXJS01000005">
    <property type="protein sequence ID" value="KAA8677275.1"/>
    <property type="molecule type" value="Genomic_DNA"/>
</dbReference>
<dbReference type="InterPro" id="IPR000361">
    <property type="entry name" value="ATAP_core_dom"/>
</dbReference>
<accession>A0A5M9NZL1</accession>
<dbReference type="RefSeq" id="WP_086713578.1">
    <property type="nucleotide sequence ID" value="NZ_AP025492.1"/>
</dbReference>
<dbReference type="InterPro" id="IPR035903">
    <property type="entry name" value="HesB-like_dom_sf"/>
</dbReference>
<organism evidence="3 4">
    <name type="scientific">Vibrio gigantis</name>
    <dbReference type="NCBI Taxonomy" id="296199"/>
    <lineage>
        <taxon>Bacteria</taxon>
        <taxon>Pseudomonadati</taxon>
        <taxon>Pseudomonadota</taxon>
        <taxon>Gammaproteobacteria</taxon>
        <taxon>Vibrionales</taxon>
        <taxon>Vibrionaceae</taxon>
        <taxon>Vibrio</taxon>
    </lineage>
</organism>
<evidence type="ECO:0000256" key="1">
    <source>
        <dbReference type="ARBA" id="ARBA00006718"/>
    </source>
</evidence>
<dbReference type="Pfam" id="PF01521">
    <property type="entry name" value="Fe-S_biosyn"/>
    <property type="match status" value="1"/>
</dbReference>
<reference evidence="3 4" key="1">
    <citation type="submission" date="2019-09" db="EMBL/GenBank/DDBJ databases">
        <title>Draft genome sequence of various Type strains from the CCUG.</title>
        <authorList>
            <person name="Pineiro-Iglesias B."/>
            <person name="Tunovic T."/>
            <person name="Unosson C."/>
            <person name="Inganas E."/>
            <person name="Ohlen M."/>
            <person name="Cardew S."/>
            <person name="Jensie-Markopoulos S."/>
            <person name="Salva-Serra F."/>
            <person name="Jaen-Luchoro D."/>
            <person name="Karlsson R."/>
            <person name="Svensson-Stadler L."/>
            <person name="Chun J."/>
            <person name="Moore E."/>
        </authorList>
    </citation>
    <scope>NUCLEOTIDE SEQUENCE [LARGE SCALE GENOMIC DNA]</scope>
    <source>
        <strain evidence="3 4">CCUG 56969T</strain>
    </source>
</reference>
<evidence type="ECO:0000313" key="4">
    <source>
        <dbReference type="Proteomes" id="UP000322521"/>
    </source>
</evidence>
<dbReference type="NCBIfam" id="TIGR00049">
    <property type="entry name" value="iron-sulfur cluster assembly accessory protein"/>
    <property type="match status" value="1"/>
</dbReference>
<dbReference type="GO" id="GO:0016226">
    <property type="term" value="P:iron-sulfur cluster assembly"/>
    <property type="evidence" value="ECO:0007669"/>
    <property type="project" value="InterPro"/>
</dbReference>
<proteinExistence type="inferred from homology"/>